<gene>
    <name evidence="2" type="ORF">SMAX5B_016892</name>
</gene>
<feature type="domain" description="SEA" evidence="1">
    <location>
        <begin position="26"/>
        <end position="75"/>
    </location>
</feature>
<dbReference type="EMBL" id="CP026257">
    <property type="protein sequence ID" value="AWP14224.1"/>
    <property type="molecule type" value="Genomic_DNA"/>
</dbReference>
<dbReference type="AlphaFoldDB" id="A0A2U9CCC3"/>
<dbReference type="PROSITE" id="PS50024">
    <property type="entry name" value="SEA"/>
    <property type="match status" value="1"/>
</dbReference>
<protein>
    <recommendedName>
        <fullName evidence="1">SEA domain-containing protein</fullName>
    </recommendedName>
</protein>
<accession>A0A2U9CCC3</accession>
<sequence>MADIPYSSVKLQLCEPLYQFKGEEKEVTLWRGEVRSLSQLFLQSLRSPQTQEHATFKEEFEKTLSRLLFAAQVLF</sequence>
<dbReference type="Proteomes" id="UP000246464">
    <property type="component" value="Chromosome 15"/>
</dbReference>
<evidence type="ECO:0000259" key="1">
    <source>
        <dbReference type="PROSITE" id="PS50024"/>
    </source>
</evidence>
<evidence type="ECO:0000313" key="2">
    <source>
        <dbReference type="EMBL" id="AWP14224.1"/>
    </source>
</evidence>
<keyword evidence="3" id="KW-1185">Reference proteome</keyword>
<dbReference type="InterPro" id="IPR000082">
    <property type="entry name" value="SEA_dom"/>
</dbReference>
<evidence type="ECO:0000313" key="3">
    <source>
        <dbReference type="Proteomes" id="UP000246464"/>
    </source>
</evidence>
<name>A0A2U9CCC3_SCOMX</name>
<organism evidence="2 3">
    <name type="scientific">Scophthalmus maximus</name>
    <name type="common">Turbot</name>
    <name type="synonym">Psetta maxima</name>
    <dbReference type="NCBI Taxonomy" id="52904"/>
    <lineage>
        <taxon>Eukaryota</taxon>
        <taxon>Metazoa</taxon>
        <taxon>Chordata</taxon>
        <taxon>Craniata</taxon>
        <taxon>Vertebrata</taxon>
        <taxon>Euteleostomi</taxon>
        <taxon>Actinopterygii</taxon>
        <taxon>Neopterygii</taxon>
        <taxon>Teleostei</taxon>
        <taxon>Neoteleostei</taxon>
        <taxon>Acanthomorphata</taxon>
        <taxon>Carangaria</taxon>
        <taxon>Pleuronectiformes</taxon>
        <taxon>Pleuronectoidei</taxon>
        <taxon>Scophthalmidae</taxon>
        <taxon>Scophthalmus</taxon>
    </lineage>
</organism>
<reference evidence="2 3" key="1">
    <citation type="submission" date="2017-12" db="EMBL/GenBank/DDBJ databases">
        <title>Integrating genomic resources of turbot (Scophthalmus maximus) in depth evaluation of genetic and physical mapping variation across individuals.</title>
        <authorList>
            <person name="Martinez P."/>
        </authorList>
    </citation>
    <scope>NUCLEOTIDE SEQUENCE [LARGE SCALE GENOMIC DNA]</scope>
</reference>
<proteinExistence type="predicted"/>